<name>A0A2G5EI24_AQUCA</name>
<keyword evidence="6" id="KW-0732">Signal</keyword>
<dbReference type="Proteomes" id="UP000230069">
    <property type="component" value="Unassembled WGS sequence"/>
</dbReference>
<feature type="domain" description="Rhamnogalacturonan lyase" evidence="9">
    <location>
        <begin position="359"/>
        <end position="431"/>
    </location>
</feature>
<dbReference type="Gene3D" id="2.70.98.10">
    <property type="match status" value="1"/>
</dbReference>
<dbReference type="InterPro" id="IPR011013">
    <property type="entry name" value="Gal_mutarotase_sf_dom"/>
</dbReference>
<dbReference type="CDD" id="cd10316">
    <property type="entry name" value="RGL4_M"/>
    <property type="match status" value="1"/>
</dbReference>
<evidence type="ECO:0000259" key="8">
    <source>
        <dbReference type="Pfam" id="PF14683"/>
    </source>
</evidence>
<evidence type="ECO:0000256" key="6">
    <source>
        <dbReference type="ARBA" id="ARBA00022729"/>
    </source>
</evidence>
<dbReference type="GO" id="GO:0005576">
    <property type="term" value="C:extracellular region"/>
    <property type="evidence" value="ECO:0007669"/>
    <property type="project" value="UniProtKB-SubCell"/>
</dbReference>
<evidence type="ECO:0000256" key="7">
    <source>
        <dbReference type="ARBA" id="ARBA00023239"/>
    </source>
</evidence>
<dbReference type="GO" id="GO:0005975">
    <property type="term" value="P:carbohydrate metabolic process"/>
    <property type="evidence" value="ECO:0007669"/>
    <property type="project" value="InterPro"/>
</dbReference>
<dbReference type="EC" id="4.2.2.23" evidence="4"/>
<keyword evidence="5" id="KW-0964">Secreted</keyword>
<dbReference type="CDD" id="cd10317">
    <property type="entry name" value="RGL4_C"/>
    <property type="match status" value="1"/>
</dbReference>
<gene>
    <name evidence="10" type="ORF">AQUCO_00800160v1</name>
</gene>
<dbReference type="InterPro" id="IPR051850">
    <property type="entry name" value="Polysacch_Lyase_4"/>
</dbReference>
<evidence type="ECO:0000259" key="9">
    <source>
        <dbReference type="Pfam" id="PF14686"/>
    </source>
</evidence>
<dbReference type="GO" id="GO:0102210">
    <property type="term" value="F:rhamnogalacturonan endolyase activity"/>
    <property type="evidence" value="ECO:0007669"/>
    <property type="project" value="UniProtKB-EC"/>
</dbReference>
<dbReference type="InterPro" id="IPR029413">
    <property type="entry name" value="RG-lyase_II"/>
</dbReference>
<dbReference type="OrthoDB" id="2130367at2759"/>
<dbReference type="STRING" id="218851.A0A2G5EI24"/>
<evidence type="ECO:0000256" key="2">
    <source>
        <dbReference type="ARBA" id="ARBA00004613"/>
    </source>
</evidence>
<dbReference type="InterPro" id="IPR029411">
    <property type="entry name" value="RG-lyase_III"/>
</dbReference>
<evidence type="ECO:0000256" key="3">
    <source>
        <dbReference type="ARBA" id="ARBA00010418"/>
    </source>
</evidence>
<dbReference type="CDD" id="cd10320">
    <property type="entry name" value="RGL4_N"/>
    <property type="match status" value="1"/>
</dbReference>
<dbReference type="EMBL" id="KZ305025">
    <property type="protein sequence ID" value="PIA55237.1"/>
    <property type="molecule type" value="Genomic_DNA"/>
</dbReference>
<evidence type="ECO:0000313" key="11">
    <source>
        <dbReference type="Proteomes" id="UP000230069"/>
    </source>
</evidence>
<evidence type="ECO:0000313" key="10">
    <source>
        <dbReference type="EMBL" id="PIA55237.1"/>
    </source>
</evidence>
<dbReference type="Pfam" id="PF06045">
    <property type="entry name" value="Rhamnogal_lyase"/>
    <property type="match status" value="1"/>
</dbReference>
<dbReference type="AlphaFoldDB" id="A0A2G5EI24"/>
<dbReference type="InterPro" id="IPR014718">
    <property type="entry name" value="GH-type_carb-bd"/>
</dbReference>
<comment type="subcellular location">
    <subcellularLocation>
        <location evidence="2">Secreted</location>
    </subcellularLocation>
</comment>
<evidence type="ECO:0000256" key="1">
    <source>
        <dbReference type="ARBA" id="ARBA00001324"/>
    </source>
</evidence>
<sequence>MDKIASDVELQVQDDYVVIDNGLVQVTLSNPGGSVTRIQYNNVDNLLETHNEEENRGYWDLDWSKPEQLHDGIHDRISGTNFTVIMEDPDQVELSFVRYWDLSFGSKSVPLNIDVRFVMLHGIPGLYSYAIYEHLEGWPDFDLDQTRIVFKPSKDKFHYMAISDDRQRTMPMPEDRDTGQPLAYKEAVLLTNPINLDLKGEVDDKYQYSCENKDCKVHGWISNDSFTGFWTITPSNEFQSDGPFKQDLTSHVGPTTLAMFHSLHYSGEDVVLKFRDGEHWKKVFGPVFFYFNAVVDEDLENPYSTLWEDAKNQMMYEVQSWPYQFPNSEDYPHLEQRGTVTGRLFVQDRYISDDYISADSAYVGMALPGDAGSWQREGKGYQFWTKADASGCFSINNVREGNYSLYAYVPSFIGDYKYDVNITITPGCVIDVGDIVYEPPRNGPTFWEIGIADRSSAEFYIPDPSPNYINKLYLNQPNSVGMPSKSVHKFRQYGLWDRYTELYPDGDLLFVIDVSDYSNDWFYAHVTRKNDDNTYQPTTWQVLFELDNVDSDRGNYTLRLALASATVADLHVRVNDPETDPPLFRTGLIGKDNVIARHGIHGLYWLFNVNIPSNLLLEGFNTIYLTQSRGSSPFQGIMYDYIRLEGLPQN</sequence>
<comment type="catalytic activity">
    <reaction evidence="1">
        <text>Endotype eliminative cleavage of L-alpha-rhamnopyranosyl-(1-&gt;4)-alpha-D-galactopyranosyluronic acid bonds of rhamnogalacturonan I domains in ramified hairy regions of pectin leaving L-rhamnopyranose at the reducing end and 4-deoxy-4,5-unsaturated D-galactopyranosyluronic acid at the non-reducing end.</text>
        <dbReference type="EC" id="4.2.2.23"/>
    </reaction>
</comment>
<dbReference type="Pfam" id="PF14683">
    <property type="entry name" value="CBM-like"/>
    <property type="match status" value="1"/>
</dbReference>
<dbReference type="SUPFAM" id="SSF74650">
    <property type="entry name" value="Galactose mutarotase-like"/>
    <property type="match status" value="1"/>
</dbReference>
<comment type="similarity">
    <text evidence="3">Belongs to the polysaccharide lyase 4 family.</text>
</comment>
<dbReference type="InterPro" id="IPR010325">
    <property type="entry name" value="Rhamnogal_lyase"/>
</dbReference>
<dbReference type="InParanoid" id="A0A2G5EI24"/>
<dbReference type="Pfam" id="PF14686">
    <property type="entry name" value="fn3_3"/>
    <property type="match status" value="1"/>
</dbReference>
<evidence type="ECO:0000256" key="5">
    <source>
        <dbReference type="ARBA" id="ARBA00022525"/>
    </source>
</evidence>
<dbReference type="Gene3D" id="2.60.40.1120">
    <property type="entry name" value="Carboxypeptidase-like, regulatory domain"/>
    <property type="match status" value="1"/>
</dbReference>
<proteinExistence type="inferred from homology"/>
<dbReference type="FunFam" id="2.60.40.1120:FF:000033">
    <property type="entry name" value="Rhamnogalacturonate lyase B"/>
    <property type="match status" value="1"/>
</dbReference>
<dbReference type="InterPro" id="IPR013784">
    <property type="entry name" value="Carb-bd-like_fold"/>
</dbReference>
<dbReference type="GO" id="GO:0030246">
    <property type="term" value="F:carbohydrate binding"/>
    <property type="evidence" value="ECO:0007669"/>
    <property type="project" value="InterPro"/>
</dbReference>
<dbReference type="Gene3D" id="2.60.120.260">
    <property type="entry name" value="Galactose-binding domain-like"/>
    <property type="match status" value="1"/>
</dbReference>
<accession>A0A2G5EI24</accession>
<dbReference type="SUPFAM" id="SSF49785">
    <property type="entry name" value="Galactose-binding domain-like"/>
    <property type="match status" value="1"/>
</dbReference>
<reference evidence="10 11" key="1">
    <citation type="submission" date="2017-09" db="EMBL/GenBank/DDBJ databases">
        <title>WGS assembly of Aquilegia coerulea Goldsmith.</title>
        <authorList>
            <person name="Hodges S."/>
            <person name="Kramer E."/>
            <person name="Nordborg M."/>
            <person name="Tomkins J."/>
            <person name="Borevitz J."/>
            <person name="Derieg N."/>
            <person name="Yan J."/>
            <person name="Mihaltcheva S."/>
            <person name="Hayes R.D."/>
            <person name="Rokhsar D."/>
        </authorList>
    </citation>
    <scope>NUCLEOTIDE SEQUENCE [LARGE SCALE GENOMIC DNA]</scope>
    <source>
        <strain evidence="11">cv. Goldsmith</strain>
    </source>
</reference>
<dbReference type="PANTHER" id="PTHR32018">
    <property type="entry name" value="RHAMNOGALACTURONATE LYASE FAMILY PROTEIN"/>
    <property type="match status" value="1"/>
</dbReference>
<keyword evidence="7" id="KW-0456">Lyase</keyword>
<dbReference type="PANTHER" id="PTHR32018:SF6">
    <property type="entry name" value="RHAMNOGALACTURONAN ENDOLYASE"/>
    <property type="match status" value="1"/>
</dbReference>
<evidence type="ECO:0000256" key="4">
    <source>
        <dbReference type="ARBA" id="ARBA00012437"/>
    </source>
</evidence>
<dbReference type="InterPro" id="IPR008979">
    <property type="entry name" value="Galactose-bd-like_sf"/>
</dbReference>
<dbReference type="SUPFAM" id="SSF49452">
    <property type="entry name" value="Starch-binding domain-like"/>
    <property type="match status" value="1"/>
</dbReference>
<organism evidence="10 11">
    <name type="scientific">Aquilegia coerulea</name>
    <name type="common">Rocky mountain columbine</name>
    <dbReference type="NCBI Taxonomy" id="218851"/>
    <lineage>
        <taxon>Eukaryota</taxon>
        <taxon>Viridiplantae</taxon>
        <taxon>Streptophyta</taxon>
        <taxon>Embryophyta</taxon>
        <taxon>Tracheophyta</taxon>
        <taxon>Spermatophyta</taxon>
        <taxon>Magnoliopsida</taxon>
        <taxon>Ranunculales</taxon>
        <taxon>Ranunculaceae</taxon>
        <taxon>Thalictroideae</taxon>
        <taxon>Aquilegia</taxon>
    </lineage>
</organism>
<feature type="domain" description="Rhamnogalacturonan lyase" evidence="8">
    <location>
        <begin position="445"/>
        <end position="644"/>
    </location>
</feature>
<keyword evidence="11" id="KW-1185">Reference proteome</keyword>
<protein>
    <recommendedName>
        <fullName evidence="4">rhamnogalacturonan endolyase</fullName>
        <ecNumber evidence="4">4.2.2.23</ecNumber>
    </recommendedName>
</protein>